<name>A0A1L3LXA2_9HYPH</name>
<geneLocation type="plasmid" evidence="4 5">
    <name>C</name>
</geneLocation>
<keyword evidence="4" id="KW-0614">Plasmid</keyword>
<dbReference type="KEGG" id="same:SAMCFNEI73_pC0979"/>
<dbReference type="InterPro" id="IPR003715">
    <property type="entry name" value="Poly_export_N"/>
</dbReference>
<dbReference type="GO" id="GO:0015159">
    <property type="term" value="F:polysaccharide transmembrane transporter activity"/>
    <property type="evidence" value="ECO:0007669"/>
    <property type="project" value="InterPro"/>
</dbReference>
<dbReference type="InterPro" id="IPR019554">
    <property type="entry name" value="Soluble_ligand-bd"/>
</dbReference>
<feature type="domain" description="Polysaccharide export protein N-terminal" evidence="1">
    <location>
        <begin position="38"/>
        <end position="124"/>
    </location>
</feature>
<evidence type="ECO:0000313" key="4">
    <source>
        <dbReference type="EMBL" id="APG94691.1"/>
    </source>
</evidence>
<feature type="domain" description="Soluble ligand binding" evidence="2">
    <location>
        <begin position="129"/>
        <end position="162"/>
    </location>
</feature>
<evidence type="ECO:0000259" key="2">
    <source>
        <dbReference type="Pfam" id="PF10531"/>
    </source>
</evidence>
<dbReference type="InterPro" id="IPR058781">
    <property type="entry name" value="HH_AprE-like"/>
</dbReference>
<dbReference type="AlphaFoldDB" id="A0A1L3LXA2"/>
<accession>A0A1L3LXA2</accession>
<gene>
    <name evidence="4" type="ORF">SAMCFNEI73_pC0979</name>
</gene>
<keyword evidence="5" id="KW-1185">Reference proteome</keyword>
<evidence type="ECO:0000259" key="1">
    <source>
        <dbReference type="Pfam" id="PF02563"/>
    </source>
</evidence>
<protein>
    <submittedName>
        <fullName evidence="4">Capsule polysaccharide export protein</fullName>
    </submittedName>
</protein>
<dbReference type="Proteomes" id="UP000182306">
    <property type="component" value="Plasmid C"/>
</dbReference>
<dbReference type="EMBL" id="CP013110">
    <property type="protein sequence ID" value="APG94691.1"/>
    <property type="molecule type" value="Genomic_DNA"/>
</dbReference>
<dbReference type="InterPro" id="IPR049712">
    <property type="entry name" value="Poly_export"/>
</dbReference>
<dbReference type="Pfam" id="PF10531">
    <property type="entry name" value="SLBB"/>
    <property type="match status" value="1"/>
</dbReference>
<sequence length="441" mass="48825">MPTAGQSLPKLMRTLGRTSTFCTAIGLATFGALASAHADPAFRLQPQTRVKVAIVEWMASTGEYKEWTALNGEYIVSPSGTISVPMVGEITAKDRTPAELSSAIGDLLKQRTGLMTAPQTTVEVIRYPMIYVTGLVDRPSELEYRPGMTVMQAVTMAGGRERRTNPAGGYSDMEQIRYTGELNRVELELLQLAARRARLRAEFAESAKVEFPQVLTGAKGAAIQQMIRDENTLFDARREALRRQVESLNELATLLKNEIDVLEEKRVFKERQVVIAEDELKGVSKLLNDQTVTKSRQTSLERILADLQSDKLDLQIAAMRARQKLSETERDVVTLQGQRRTEAGRDLQTTEASIEDLKVKRNTYLQLLQVNGASLSRIASLKSFDQQPLEYWVTRAGGADAPFRVTDTTLLVPGDVLDVRSPIPDAVDTQLLSSVGIEQSQ</sequence>
<feature type="domain" description="AprE-like long alpha-helical hairpin" evidence="3">
    <location>
        <begin position="181"/>
        <end position="361"/>
    </location>
</feature>
<dbReference type="Pfam" id="PF02563">
    <property type="entry name" value="Poly_export"/>
    <property type="match status" value="1"/>
</dbReference>
<dbReference type="Gene3D" id="3.10.560.10">
    <property type="entry name" value="Outer membrane lipoprotein wza domain like"/>
    <property type="match status" value="1"/>
</dbReference>
<dbReference type="OrthoDB" id="9798876at2"/>
<organism evidence="4 5">
    <name type="scientific">Sinorhizobium americanum</name>
    <dbReference type="NCBI Taxonomy" id="194963"/>
    <lineage>
        <taxon>Bacteria</taxon>
        <taxon>Pseudomonadati</taxon>
        <taxon>Pseudomonadota</taxon>
        <taxon>Alphaproteobacteria</taxon>
        <taxon>Hyphomicrobiales</taxon>
        <taxon>Rhizobiaceae</taxon>
        <taxon>Sinorhizobium/Ensifer group</taxon>
        <taxon>Sinorhizobium</taxon>
    </lineage>
</organism>
<proteinExistence type="predicted"/>
<dbReference type="Pfam" id="PF25994">
    <property type="entry name" value="HH_AprE"/>
    <property type="match status" value="1"/>
</dbReference>
<dbReference type="PANTHER" id="PTHR33619">
    <property type="entry name" value="POLYSACCHARIDE EXPORT PROTEIN GFCE-RELATED"/>
    <property type="match status" value="1"/>
</dbReference>
<dbReference type="PANTHER" id="PTHR33619:SF3">
    <property type="entry name" value="POLYSACCHARIDE EXPORT PROTEIN GFCE-RELATED"/>
    <property type="match status" value="1"/>
</dbReference>
<reference evidence="4 5" key="1">
    <citation type="submission" date="2015-10" db="EMBL/GenBank/DDBJ databases">
        <title>Genomic differences between typical nodule nitrogen-fixing rhizobial strains and those coming from bean seeds.</title>
        <authorList>
            <person name="Peralta H."/>
            <person name="Aguilar-Vera A."/>
            <person name="Diaz R."/>
            <person name="Mora Y."/>
            <person name="Martinez-Batallar G."/>
            <person name="Salazar E."/>
            <person name="Vargas-Lagunas C."/>
            <person name="Encarnacion S."/>
            <person name="Girard L."/>
            <person name="Mora J."/>
        </authorList>
    </citation>
    <scope>NUCLEOTIDE SEQUENCE [LARGE SCALE GENOMIC DNA]</scope>
    <source>
        <strain evidence="4 5">CFNEI 73</strain>
        <plasmid evidence="4 5">C</plasmid>
    </source>
</reference>
<dbReference type="Gene3D" id="3.30.1950.10">
    <property type="entry name" value="wza like domain"/>
    <property type="match status" value="1"/>
</dbReference>
<dbReference type="RefSeq" id="WP_064252016.1">
    <property type="nucleotide sequence ID" value="NZ_CP013110.1"/>
</dbReference>
<evidence type="ECO:0000259" key="3">
    <source>
        <dbReference type="Pfam" id="PF25994"/>
    </source>
</evidence>
<evidence type="ECO:0000313" key="5">
    <source>
        <dbReference type="Proteomes" id="UP000182306"/>
    </source>
</evidence>